<reference evidence="10 11" key="1">
    <citation type="submission" date="2021-03" db="EMBL/GenBank/DDBJ databases">
        <title>The first data on the complete genome of the tetrodotoxin-producing bacterium.</title>
        <authorList>
            <person name="Melnikova D.I."/>
            <person name="Nijland R."/>
            <person name="Magarlamov T.Y."/>
        </authorList>
    </citation>
    <scope>NUCLEOTIDE SEQUENCE [LARGE SCALE GENOMIC DNA]</scope>
    <source>
        <strain evidence="10 11">1839</strain>
    </source>
</reference>
<evidence type="ECO:0000256" key="4">
    <source>
        <dbReference type="ARBA" id="ARBA00022692"/>
    </source>
</evidence>
<feature type="transmembrane region" description="Helical" evidence="7">
    <location>
        <begin position="58"/>
        <end position="78"/>
    </location>
</feature>
<keyword evidence="5 7" id="KW-1133">Transmembrane helix</keyword>
<keyword evidence="3" id="KW-1003">Cell membrane</keyword>
<dbReference type="PANTHER" id="PTHR34582">
    <property type="entry name" value="UPF0702 TRANSMEMBRANE PROTEIN YCAP"/>
    <property type="match status" value="1"/>
</dbReference>
<organism evidence="10 11">
    <name type="scientific">Cytobacillus gottheilii</name>
    <dbReference type="NCBI Taxonomy" id="859144"/>
    <lineage>
        <taxon>Bacteria</taxon>
        <taxon>Bacillati</taxon>
        <taxon>Bacillota</taxon>
        <taxon>Bacilli</taxon>
        <taxon>Bacillales</taxon>
        <taxon>Bacillaceae</taxon>
        <taxon>Cytobacillus</taxon>
    </lineage>
</organism>
<evidence type="ECO:0000256" key="6">
    <source>
        <dbReference type="ARBA" id="ARBA00023136"/>
    </source>
</evidence>
<feature type="domain" description="YetF-like N-terminal transmembrane" evidence="9">
    <location>
        <begin position="4"/>
        <end position="77"/>
    </location>
</feature>
<gene>
    <name evidence="10" type="ORF">J1899_05400</name>
</gene>
<evidence type="ECO:0000259" key="9">
    <source>
        <dbReference type="Pfam" id="PF20730"/>
    </source>
</evidence>
<evidence type="ECO:0000259" key="8">
    <source>
        <dbReference type="Pfam" id="PF04239"/>
    </source>
</evidence>
<feature type="transmembrane region" description="Helical" evidence="7">
    <location>
        <begin position="32"/>
        <end position="52"/>
    </location>
</feature>
<feature type="transmembrane region" description="Helical" evidence="7">
    <location>
        <begin position="6"/>
        <end position="25"/>
    </location>
</feature>
<protein>
    <submittedName>
        <fullName evidence="10">DUF421 domain-containing protein</fullName>
    </submittedName>
</protein>
<keyword evidence="11" id="KW-1185">Reference proteome</keyword>
<evidence type="ECO:0000256" key="3">
    <source>
        <dbReference type="ARBA" id="ARBA00022475"/>
    </source>
</evidence>
<evidence type="ECO:0000256" key="2">
    <source>
        <dbReference type="ARBA" id="ARBA00006448"/>
    </source>
</evidence>
<dbReference type="Pfam" id="PF04239">
    <property type="entry name" value="DUF421"/>
    <property type="match status" value="1"/>
</dbReference>
<dbReference type="InterPro" id="IPR048454">
    <property type="entry name" value="YetF_N"/>
</dbReference>
<name>A0ABX8FET1_9BACI</name>
<comment type="similarity">
    <text evidence="2">Belongs to the UPF0702 family.</text>
</comment>
<dbReference type="RefSeq" id="WP_214477964.1">
    <property type="nucleotide sequence ID" value="NZ_CP071709.1"/>
</dbReference>
<dbReference type="EMBL" id="CP071709">
    <property type="protein sequence ID" value="QVY62510.1"/>
    <property type="molecule type" value="Genomic_DNA"/>
</dbReference>
<dbReference type="Pfam" id="PF20730">
    <property type="entry name" value="YetF_N"/>
    <property type="match status" value="1"/>
</dbReference>
<feature type="domain" description="YetF C-terminal" evidence="8">
    <location>
        <begin position="81"/>
        <end position="216"/>
    </location>
</feature>
<sequence length="232" mass="25816">MSILELAIRILLSFLTMLVMTRIMGRKEISQMTFFNFVSAIAIGSIGANLAVSQNLSIRNGVLALVGWGIITIIMDLLDINSKKARIALEGEPLIVIKDGQIMEKALRKVRLDIDALNAMLRQKNVFSLADVNYAILENNGELSVMKKDNKQFITKSDFSIKSDSDELYPISTGVISDGKVNIDNLSKLNLTEDWLDQQLSKNGITSVSDVFYAEIQNDGTLYIDNRNDTVH</sequence>
<evidence type="ECO:0000313" key="10">
    <source>
        <dbReference type="EMBL" id="QVY62510.1"/>
    </source>
</evidence>
<proteinExistence type="inferred from homology"/>
<evidence type="ECO:0000313" key="11">
    <source>
        <dbReference type="Proteomes" id="UP000679247"/>
    </source>
</evidence>
<keyword evidence="6 7" id="KW-0472">Membrane</keyword>
<dbReference type="Gene3D" id="3.30.240.20">
    <property type="entry name" value="bsu07140 like domains"/>
    <property type="match status" value="2"/>
</dbReference>
<evidence type="ECO:0000256" key="7">
    <source>
        <dbReference type="SAM" id="Phobius"/>
    </source>
</evidence>
<accession>A0ABX8FET1</accession>
<evidence type="ECO:0000256" key="1">
    <source>
        <dbReference type="ARBA" id="ARBA00004651"/>
    </source>
</evidence>
<keyword evidence="4 7" id="KW-0812">Transmembrane</keyword>
<dbReference type="InterPro" id="IPR007353">
    <property type="entry name" value="DUF421"/>
</dbReference>
<dbReference type="Proteomes" id="UP000679247">
    <property type="component" value="Chromosome"/>
</dbReference>
<dbReference type="InterPro" id="IPR023090">
    <property type="entry name" value="UPF0702_alpha/beta_dom_sf"/>
</dbReference>
<evidence type="ECO:0000256" key="5">
    <source>
        <dbReference type="ARBA" id="ARBA00022989"/>
    </source>
</evidence>
<dbReference type="PANTHER" id="PTHR34582:SF7">
    <property type="entry name" value="UPF0702 TRANSMEMBRANE PROTEIN YDFS"/>
    <property type="match status" value="1"/>
</dbReference>
<comment type="subcellular location">
    <subcellularLocation>
        <location evidence="1">Cell membrane</location>
        <topology evidence="1">Multi-pass membrane protein</topology>
    </subcellularLocation>
</comment>